<feature type="transmembrane region" description="Helical" evidence="8">
    <location>
        <begin position="227"/>
        <end position="257"/>
    </location>
</feature>
<organism evidence="10 11">
    <name type="scientific">Niallia taxi</name>
    <dbReference type="NCBI Taxonomy" id="2499688"/>
    <lineage>
        <taxon>Bacteria</taxon>
        <taxon>Bacillati</taxon>
        <taxon>Bacillota</taxon>
        <taxon>Bacilli</taxon>
        <taxon>Bacillales</taxon>
        <taxon>Bacillaceae</taxon>
        <taxon>Niallia</taxon>
    </lineage>
</organism>
<accession>A0A3S2TVR8</accession>
<evidence type="ECO:0000313" key="10">
    <source>
        <dbReference type="EMBL" id="RVT65583.1"/>
    </source>
</evidence>
<keyword evidence="5 8" id="KW-0812">Transmembrane</keyword>
<dbReference type="EMBL" id="RZTZ01000002">
    <property type="protein sequence ID" value="RVT65583.1"/>
    <property type="molecule type" value="Genomic_DNA"/>
</dbReference>
<dbReference type="RefSeq" id="WP_127737801.1">
    <property type="nucleotide sequence ID" value="NZ_CAJCKN010000040.1"/>
</dbReference>
<keyword evidence="11" id="KW-1185">Reference proteome</keyword>
<evidence type="ECO:0000313" key="11">
    <source>
        <dbReference type="Proteomes" id="UP000288024"/>
    </source>
</evidence>
<feature type="transmembrane region" description="Helical" evidence="8">
    <location>
        <begin position="138"/>
        <end position="161"/>
    </location>
</feature>
<evidence type="ECO:0000256" key="6">
    <source>
        <dbReference type="ARBA" id="ARBA00022989"/>
    </source>
</evidence>
<comment type="similarity">
    <text evidence="8">Belongs to the binding-protein-dependent transport system permease family.</text>
</comment>
<feature type="transmembrane region" description="Helical" evidence="8">
    <location>
        <begin position="105"/>
        <end position="132"/>
    </location>
</feature>
<dbReference type="GO" id="GO:0005886">
    <property type="term" value="C:plasma membrane"/>
    <property type="evidence" value="ECO:0007669"/>
    <property type="project" value="UniProtKB-SubCell"/>
</dbReference>
<keyword evidence="2 8" id="KW-0813">Transport</keyword>
<sequence>MLWYFKTLGKGKIVEFILLAIFLLFFFGPLLNLLLLAFSGEWQYPDALPKSWSLEWWSFVLADESIVRSMWLSFLIAAIVTLISLIICIPAAYAFARISFPLRRFFLFSFLLTNAFPKMGLYVAIAVLFYQYNLMNTFIGIILIHLINTLMLMTWIPSAAFENVHRSQEESARDAGASPLKVFWYITLPMAKPGIIVASVFTFLSSLDEAQGTLLVGIPDYKTMPVIMYSIIADYPSTAGAVFSVILTLPTIILLFAARKFVGADSFANGMRLK</sequence>
<keyword evidence="4" id="KW-0997">Cell inner membrane</keyword>
<dbReference type="Pfam" id="PF00528">
    <property type="entry name" value="BPD_transp_1"/>
    <property type="match status" value="1"/>
</dbReference>
<evidence type="ECO:0000256" key="1">
    <source>
        <dbReference type="ARBA" id="ARBA00004429"/>
    </source>
</evidence>
<feature type="domain" description="ABC transmembrane type-1" evidence="9">
    <location>
        <begin position="70"/>
        <end position="258"/>
    </location>
</feature>
<dbReference type="Gene3D" id="1.10.3720.10">
    <property type="entry name" value="MetI-like"/>
    <property type="match status" value="1"/>
</dbReference>
<gene>
    <name evidence="10" type="ORF">EM808_08810</name>
</gene>
<dbReference type="CDD" id="cd06261">
    <property type="entry name" value="TM_PBP2"/>
    <property type="match status" value="1"/>
</dbReference>
<feature type="transmembrane region" description="Helical" evidence="8">
    <location>
        <begin position="70"/>
        <end position="93"/>
    </location>
</feature>
<dbReference type="SUPFAM" id="SSF161098">
    <property type="entry name" value="MetI-like"/>
    <property type="match status" value="1"/>
</dbReference>
<evidence type="ECO:0000259" key="9">
    <source>
        <dbReference type="PROSITE" id="PS50928"/>
    </source>
</evidence>
<name>A0A3S2TVR8_9BACI</name>
<keyword evidence="6 8" id="KW-1133">Transmembrane helix</keyword>
<keyword evidence="7 8" id="KW-0472">Membrane</keyword>
<evidence type="ECO:0000256" key="2">
    <source>
        <dbReference type="ARBA" id="ARBA00022448"/>
    </source>
</evidence>
<dbReference type="PANTHER" id="PTHR43357:SF4">
    <property type="entry name" value="INNER MEMBRANE ABC TRANSPORTER PERMEASE PROTEIN YDCV"/>
    <property type="match status" value="1"/>
</dbReference>
<protein>
    <submittedName>
        <fullName evidence="10">ABC transporter permease subunit</fullName>
    </submittedName>
</protein>
<feature type="transmembrane region" description="Helical" evidence="8">
    <location>
        <begin position="16"/>
        <end position="38"/>
    </location>
</feature>
<dbReference type="GeneID" id="87618421"/>
<dbReference type="Proteomes" id="UP000288024">
    <property type="component" value="Unassembled WGS sequence"/>
</dbReference>
<comment type="caution">
    <text evidence="10">The sequence shown here is derived from an EMBL/GenBank/DDBJ whole genome shotgun (WGS) entry which is preliminary data.</text>
</comment>
<dbReference type="AlphaFoldDB" id="A0A3S2TVR8"/>
<evidence type="ECO:0000256" key="5">
    <source>
        <dbReference type="ARBA" id="ARBA00022692"/>
    </source>
</evidence>
<evidence type="ECO:0000256" key="8">
    <source>
        <dbReference type="RuleBase" id="RU363032"/>
    </source>
</evidence>
<keyword evidence="3" id="KW-1003">Cell membrane</keyword>
<evidence type="ECO:0000256" key="7">
    <source>
        <dbReference type="ARBA" id="ARBA00023136"/>
    </source>
</evidence>
<dbReference type="GO" id="GO:0055085">
    <property type="term" value="P:transmembrane transport"/>
    <property type="evidence" value="ECO:0007669"/>
    <property type="project" value="InterPro"/>
</dbReference>
<dbReference type="InterPro" id="IPR000515">
    <property type="entry name" value="MetI-like"/>
</dbReference>
<dbReference type="InterPro" id="IPR035906">
    <property type="entry name" value="MetI-like_sf"/>
</dbReference>
<evidence type="ECO:0000256" key="3">
    <source>
        <dbReference type="ARBA" id="ARBA00022475"/>
    </source>
</evidence>
<dbReference type="PROSITE" id="PS50928">
    <property type="entry name" value="ABC_TM1"/>
    <property type="match status" value="1"/>
</dbReference>
<proteinExistence type="inferred from homology"/>
<comment type="subcellular location">
    <subcellularLocation>
        <location evidence="1">Cell inner membrane</location>
        <topology evidence="1">Multi-pass membrane protein</topology>
    </subcellularLocation>
    <subcellularLocation>
        <location evidence="8">Cell membrane</location>
        <topology evidence="8">Multi-pass membrane protein</topology>
    </subcellularLocation>
</comment>
<dbReference type="PANTHER" id="PTHR43357">
    <property type="entry name" value="INNER MEMBRANE ABC TRANSPORTER PERMEASE PROTEIN YDCV"/>
    <property type="match status" value="1"/>
</dbReference>
<evidence type="ECO:0000256" key="4">
    <source>
        <dbReference type="ARBA" id="ARBA00022519"/>
    </source>
</evidence>
<reference evidence="10 11" key="1">
    <citation type="submission" date="2019-01" db="EMBL/GenBank/DDBJ databases">
        <title>Bacillus sp. M5HDSG1-1, whole genome shotgun sequence.</title>
        <authorList>
            <person name="Tuo L."/>
        </authorList>
    </citation>
    <scope>NUCLEOTIDE SEQUENCE [LARGE SCALE GENOMIC DNA]</scope>
    <source>
        <strain evidence="10 11">M5HDSG1-1</strain>
    </source>
</reference>
<feature type="transmembrane region" description="Helical" evidence="8">
    <location>
        <begin position="182"/>
        <end position="207"/>
    </location>
</feature>